<proteinExistence type="predicted"/>
<accession>A0A291W3B1</accession>
<evidence type="ECO:0000313" key="1">
    <source>
        <dbReference type="EMBL" id="ATM24780.1"/>
    </source>
</evidence>
<keyword evidence="2" id="KW-1185">Reference proteome</keyword>
<protein>
    <submittedName>
        <fullName evidence="1">Uncharacterized protein</fullName>
    </submittedName>
</protein>
<dbReference type="RefSeq" id="WP_100112586.1">
    <property type="nucleotide sequence ID" value="NZ_CP023976.1"/>
</dbReference>
<gene>
    <name evidence="1" type="ORF">SMD44_p10281</name>
</gene>
<dbReference type="AlphaFoldDB" id="A0A291W3B1"/>
<dbReference type="EMBL" id="CP023976">
    <property type="protein sequence ID" value="ATM24780.1"/>
    <property type="molecule type" value="Genomic_DNA"/>
</dbReference>
<organism evidence="1 2">
    <name type="scientific">Streptomyces alboflavus</name>
    <dbReference type="NCBI Taxonomy" id="67267"/>
    <lineage>
        <taxon>Bacteria</taxon>
        <taxon>Bacillati</taxon>
        <taxon>Actinomycetota</taxon>
        <taxon>Actinomycetes</taxon>
        <taxon>Kitasatosporales</taxon>
        <taxon>Streptomycetaceae</taxon>
        <taxon>Streptomyces</taxon>
    </lineage>
</organism>
<name>A0A291W3B1_9ACTN</name>
<evidence type="ECO:0000313" key="2">
    <source>
        <dbReference type="Proteomes" id="UP000195880"/>
    </source>
</evidence>
<dbReference type="OrthoDB" id="4241073at2"/>
<sequence length="146" mass="16399">MKIKMPCGLGIGPGGQCASGTCFNAATRVLEHHEETGIWRSGAYCMPCLERRVRPAAEVAADDDRDIRFGRTGGTNGLPDDRWKIREFAPDELAELKAVRNGQLLCMYVEPGVFRWATGAEVTADRERRAASERAERDRMRARFRR</sequence>
<dbReference type="Proteomes" id="UP000195880">
    <property type="component" value="Plasmid pMDJK44.1"/>
</dbReference>
<dbReference type="KEGG" id="salf:SMD44_p10281"/>
<reference evidence="1 2" key="1">
    <citation type="submission" date="2017-10" db="EMBL/GenBank/DDBJ databases">
        <title>Streptomyces alboflavus Genome sequencing and assembly.</title>
        <authorList>
            <person name="Wang Y."/>
            <person name="Du B."/>
            <person name="Ding Y."/>
            <person name="Liu H."/>
            <person name="Hou Q."/>
            <person name="Liu K."/>
            <person name="Wang C."/>
            <person name="Yao L."/>
        </authorList>
    </citation>
    <scope>NUCLEOTIDE SEQUENCE [LARGE SCALE GENOMIC DNA]</scope>
    <source>
        <strain evidence="1 2">MDJK44</strain>
        <plasmid evidence="2">Plasmid pmdjk44.1</plasmid>
    </source>
</reference>
<geneLocation type="plasmid" evidence="2">
    <name>pmdjk44.1</name>
</geneLocation>
<keyword evidence="1" id="KW-0614">Plasmid</keyword>